<dbReference type="AlphaFoldDB" id="A0AAV2H2K0"/>
<evidence type="ECO:0000313" key="4">
    <source>
        <dbReference type="EMBL" id="CAL1527002.1"/>
    </source>
</evidence>
<comment type="caution">
    <text evidence="4">The sequence shown here is derived from an EMBL/GenBank/DDBJ whole genome shotgun (WGS) entry which is preliminary data.</text>
</comment>
<feature type="domain" description="Mab-21-like HhH/H2TH-like" evidence="3">
    <location>
        <begin position="420"/>
        <end position="505"/>
    </location>
</feature>
<feature type="compositionally biased region" description="Low complexity" evidence="2">
    <location>
        <begin position="81"/>
        <end position="94"/>
    </location>
</feature>
<protein>
    <recommendedName>
        <fullName evidence="3">Mab-21-like HhH/H2TH-like domain-containing protein</fullName>
    </recommendedName>
</protein>
<feature type="compositionally biased region" description="Low complexity" evidence="2">
    <location>
        <begin position="56"/>
        <end position="73"/>
    </location>
</feature>
<dbReference type="InterPro" id="IPR046906">
    <property type="entry name" value="Mab-21_HhH/H2TH-like"/>
</dbReference>
<dbReference type="PANTHER" id="PTHR10656:SF42">
    <property type="entry name" value="CYCLIC GMP-AMP SYNTHASE-LIKE PROTEIN-RELATED"/>
    <property type="match status" value="1"/>
</dbReference>
<dbReference type="EMBL" id="CAXITT010000011">
    <property type="protein sequence ID" value="CAL1527002.1"/>
    <property type="molecule type" value="Genomic_DNA"/>
</dbReference>
<dbReference type="Pfam" id="PF20266">
    <property type="entry name" value="Mab-21_C"/>
    <property type="match status" value="1"/>
</dbReference>
<sequence length="568" mass="63841">MINVPKFDNNKENLIQHIQHIDYVLECTIGFFLKEVDVHLGTAMSHSVNSPEGRTRLPSSPSSNSISSLTSPRLPRRVINPPRQSPQSLPSQMPVTKNDDSYAKSWIQFEKFKACLGWVFPEVNFDGANIGQVSQGDQKLSLILQFLYQNCPIRPLQWNVATSVVSYSLYILDHQLKAINADLSDLLTFCRFESIGSATEGTLVGAANRFDALFLIDISKLTEMTILHNNFCSDIPAGHVILGVKDGSSPACQNFKYIKKACVQNLFGFYLVPQEVEEYVEALLKKAILKLYRESKSKMDRLPFSFQLSPTKKLNLTIDTRLMQGLGLGLSEINIRFIPALSLSVVDFSMLPPIYAVPTWGSGTNHEAKGNTLPKTVLSRIFRDQSNNDLLWNICTDKLNSTVIKNFEKRLNLSGVRGHHKECLMILKALFSQSTKNTLLNKGEIDATVLSTVISFLLQESSASAWTLESLADRVSDSIHFLKSCFENILLPNFSVHNPHLLEQIPCLEMLTPLLSGRQQNILSHVSNDAALKVLGYIEQRLQETGLRKCVKQEFSANMWEYEFFIFG</sequence>
<dbReference type="Proteomes" id="UP001497497">
    <property type="component" value="Unassembled WGS sequence"/>
</dbReference>
<evidence type="ECO:0000256" key="2">
    <source>
        <dbReference type="SAM" id="MobiDB-lite"/>
    </source>
</evidence>
<reference evidence="4 5" key="1">
    <citation type="submission" date="2024-04" db="EMBL/GenBank/DDBJ databases">
        <authorList>
            <consortium name="Genoscope - CEA"/>
            <person name="William W."/>
        </authorList>
    </citation>
    <scope>NUCLEOTIDE SEQUENCE [LARGE SCALE GENOMIC DNA]</scope>
</reference>
<organism evidence="4 5">
    <name type="scientific">Lymnaea stagnalis</name>
    <name type="common">Great pond snail</name>
    <name type="synonym">Helix stagnalis</name>
    <dbReference type="NCBI Taxonomy" id="6523"/>
    <lineage>
        <taxon>Eukaryota</taxon>
        <taxon>Metazoa</taxon>
        <taxon>Spiralia</taxon>
        <taxon>Lophotrochozoa</taxon>
        <taxon>Mollusca</taxon>
        <taxon>Gastropoda</taxon>
        <taxon>Heterobranchia</taxon>
        <taxon>Euthyneura</taxon>
        <taxon>Panpulmonata</taxon>
        <taxon>Hygrophila</taxon>
        <taxon>Lymnaeoidea</taxon>
        <taxon>Lymnaeidae</taxon>
        <taxon>Lymnaea</taxon>
    </lineage>
</organism>
<evidence type="ECO:0000256" key="1">
    <source>
        <dbReference type="ARBA" id="ARBA00008307"/>
    </source>
</evidence>
<proteinExistence type="inferred from homology"/>
<comment type="similarity">
    <text evidence="1">Belongs to the mab-21 family.</text>
</comment>
<name>A0AAV2H2K0_LYMST</name>
<evidence type="ECO:0000313" key="5">
    <source>
        <dbReference type="Proteomes" id="UP001497497"/>
    </source>
</evidence>
<dbReference type="Gene3D" id="1.10.1410.40">
    <property type="match status" value="1"/>
</dbReference>
<dbReference type="PANTHER" id="PTHR10656">
    <property type="entry name" value="CELL FATE DETERMINING PROTEIN MAB21-RELATED"/>
    <property type="match status" value="1"/>
</dbReference>
<feature type="region of interest" description="Disordered" evidence="2">
    <location>
        <begin position="46"/>
        <end position="97"/>
    </location>
</feature>
<evidence type="ECO:0000259" key="3">
    <source>
        <dbReference type="Pfam" id="PF20266"/>
    </source>
</evidence>
<dbReference type="Gene3D" id="3.30.460.90">
    <property type="match status" value="1"/>
</dbReference>
<keyword evidence="5" id="KW-1185">Reference proteome</keyword>
<gene>
    <name evidence="4" type="ORF">GSLYS_00001179001</name>
</gene>
<accession>A0AAV2H2K0</accession>